<evidence type="ECO:0000256" key="1">
    <source>
        <dbReference type="SAM" id="MobiDB-lite"/>
    </source>
</evidence>
<feature type="region of interest" description="Disordered" evidence="1">
    <location>
        <begin position="373"/>
        <end position="408"/>
    </location>
</feature>
<name>A0A9N9WNU1_9DIPT</name>
<reference evidence="3" key="1">
    <citation type="submission" date="2022-01" db="EMBL/GenBank/DDBJ databases">
        <authorList>
            <person name="King R."/>
        </authorList>
    </citation>
    <scope>NUCLEOTIDE SEQUENCE</scope>
</reference>
<dbReference type="Proteomes" id="UP001153620">
    <property type="component" value="Chromosome 1"/>
</dbReference>
<organism evidence="3 4">
    <name type="scientific">Chironomus riparius</name>
    <dbReference type="NCBI Taxonomy" id="315576"/>
    <lineage>
        <taxon>Eukaryota</taxon>
        <taxon>Metazoa</taxon>
        <taxon>Ecdysozoa</taxon>
        <taxon>Arthropoda</taxon>
        <taxon>Hexapoda</taxon>
        <taxon>Insecta</taxon>
        <taxon>Pterygota</taxon>
        <taxon>Neoptera</taxon>
        <taxon>Endopterygota</taxon>
        <taxon>Diptera</taxon>
        <taxon>Nematocera</taxon>
        <taxon>Chironomoidea</taxon>
        <taxon>Chironomidae</taxon>
        <taxon>Chironominae</taxon>
        <taxon>Chironomus</taxon>
    </lineage>
</organism>
<sequence length="617" mass="68264">MRHLVSFIVVILCSLSVQSHPLPDVIQYSVPSKFFNQNGSKSSSFYDILKQIHFGGGGSAAESTSSSSTLDLVTTTISSENVDDNKNDEPTMTPVELDVTNSNESPEAPVVTEDVTDEEHEEHHTTIKDNSSDNDESFTALIEKVVSEQIEKLASEFDTGISINLPNEQNEVIEKSDLVHESNAMSNTEKPQLDNDKDDHEDDDDRVSETTMAINSEIAIAEDEKKEDGEEEEIVATTSGMSIIESVDLDSESESTIVPTNPPEQTTNMDTILTDNVHEQHNDDAESNGETFTEDEKDSEETSSKNEIPEALLNAVGDLLSSVLGVSVTSIKNGLFIPTADATTSSPDDIVDENIHTEGSATTESDIVEHSTEQDLSSSTSGFEFNENNEEEEIKTEATDVENNESEIDTSVVTMPPESDAGTIANEIDLKIENLGNVHDTNFMTEDTPEVYTETVKGPEMPTSDDTNEITILEVVPELTVEEGLVKPVSFEDSINHVMNLVKDTEDRLELENAQNILNSVMIDHNTVNENVNHILKSALKEIETNFGMNESEIEKEIQIPTDALEMLDREREEMIKNFETDINESLIDSSIDQEDIYEPNMAKAALFHKFQYDDDF</sequence>
<evidence type="ECO:0000313" key="3">
    <source>
        <dbReference type="EMBL" id="CAG9800513.1"/>
    </source>
</evidence>
<gene>
    <name evidence="3" type="ORF">CHIRRI_LOCUS3455</name>
</gene>
<keyword evidence="2" id="KW-0732">Signal</keyword>
<feature type="compositionally biased region" description="Polar residues" evidence="1">
    <location>
        <begin position="254"/>
        <end position="268"/>
    </location>
</feature>
<feature type="region of interest" description="Disordered" evidence="1">
    <location>
        <begin position="183"/>
        <end position="207"/>
    </location>
</feature>
<feature type="chain" id="PRO_5040220973" evidence="2">
    <location>
        <begin position="20"/>
        <end position="617"/>
    </location>
</feature>
<dbReference type="OrthoDB" id="10667598at2759"/>
<feature type="signal peptide" evidence="2">
    <location>
        <begin position="1"/>
        <end position="19"/>
    </location>
</feature>
<feature type="region of interest" description="Disordered" evidence="1">
    <location>
        <begin position="249"/>
        <end position="268"/>
    </location>
</feature>
<proteinExistence type="predicted"/>
<protein>
    <submittedName>
        <fullName evidence="3">Uncharacterized protein</fullName>
    </submittedName>
</protein>
<feature type="compositionally biased region" description="Basic and acidic residues" evidence="1">
    <location>
        <begin position="121"/>
        <end position="131"/>
    </location>
</feature>
<evidence type="ECO:0000313" key="4">
    <source>
        <dbReference type="Proteomes" id="UP001153620"/>
    </source>
</evidence>
<feature type="region of interest" description="Disordered" evidence="1">
    <location>
        <begin position="280"/>
        <end position="306"/>
    </location>
</feature>
<accession>A0A9N9WNU1</accession>
<feature type="compositionally biased region" description="Acidic residues" evidence="1">
    <location>
        <begin position="387"/>
        <end position="408"/>
    </location>
</feature>
<evidence type="ECO:0000256" key="2">
    <source>
        <dbReference type="SAM" id="SignalP"/>
    </source>
</evidence>
<dbReference type="EMBL" id="OU895877">
    <property type="protein sequence ID" value="CAG9800513.1"/>
    <property type="molecule type" value="Genomic_DNA"/>
</dbReference>
<dbReference type="AlphaFoldDB" id="A0A9N9WNU1"/>
<feature type="region of interest" description="Disordered" evidence="1">
    <location>
        <begin position="79"/>
        <end position="135"/>
    </location>
</feature>
<keyword evidence="4" id="KW-1185">Reference proteome</keyword>
<reference evidence="3" key="2">
    <citation type="submission" date="2022-10" db="EMBL/GenBank/DDBJ databases">
        <authorList>
            <consortium name="ENA_rothamsted_submissions"/>
            <consortium name="culmorum"/>
            <person name="King R."/>
        </authorList>
    </citation>
    <scope>NUCLEOTIDE SEQUENCE</scope>
</reference>